<comment type="subcellular location">
    <subcellularLocation>
        <location evidence="1 10">Cell outer membrane</location>
        <topology evidence="1 10">Multi-pass membrane protein</topology>
    </subcellularLocation>
</comment>
<evidence type="ECO:0000256" key="5">
    <source>
        <dbReference type="ARBA" id="ARBA00022729"/>
    </source>
</evidence>
<keyword evidence="2 10" id="KW-0813">Transport</keyword>
<dbReference type="Pfam" id="PF00593">
    <property type="entry name" value="TonB_dep_Rec_b-barrel"/>
    <property type="match status" value="1"/>
</dbReference>
<dbReference type="Gene3D" id="2.40.170.20">
    <property type="entry name" value="TonB-dependent receptor, beta-barrel domain"/>
    <property type="match status" value="1"/>
</dbReference>
<evidence type="ECO:0000256" key="3">
    <source>
        <dbReference type="ARBA" id="ARBA00022452"/>
    </source>
</evidence>
<comment type="caution">
    <text evidence="15">The sequence shown here is derived from an EMBL/GenBank/DDBJ whole genome shotgun (WGS) entry which is preliminary data.</text>
</comment>
<evidence type="ECO:0000256" key="1">
    <source>
        <dbReference type="ARBA" id="ARBA00004571"/>
    </source>
</evidence>
<dbReference type="PROSITE" id="PS52016">
    <property type="entry name" value="TONB_DEPENDENT_REC_3"/>
    <property type="match status" value="1"/>
</dbReference>
<dbReference type="InterPro" id="IPR010917">
    <property type="entry name" value="TonB_rcpt_CS"/>
</dbReference>
<dbReference type="EMBL" id="NXIF01000027">
    <property type="protein sequence ID" value="PKI80825.1"/>
    <property type="molecule type" value="Genomic_DNA"/>
</dbReference>
<dbReference type="Gene3D" id="2.170.130.10">
    <property type="entry name" value="TonB-dependent receptor, plug domain"/>
    <property type="match status" value="1"/>
</dbReference>
<evidence type="ECO:0000256" key="2">
    <source>
        <dbReference type="ARBA" id="ARBA00022448"/>
    </source>
</evidence>
<organism evidence="15 16">
    <name type="scientific">Malaciobacter halophilus</name>
    <dbReference type="NCBI Taxonomy" id="197482"/>
    <lineage>
        <taxon>Bacteria</taxon>
        <taxon>Pseudomonadati</taxon>
        <taxon>Campylobacterota</taxon>
        <taxon>Epsilonproteobacteria</taxon>
        <taxon>Campylobacterales</taxon>
        <taxon>Arcobacteraceae</taxon>
        <taxon>Malaciobacter</taxon>
    </lineage>
</organism>
<dbReference type="Pfam" id="PF07715">
    <property type="entry name" value="Plug"/>
    <property type="match status" value="1"/>
</dbReference>
<keyword evidence="8 15" id="KW-0675">Receptor</keyword>
<reference evidence="15 16" key="1">
    <citation type="submission" date="2017-09" db="EMBL/GenBank/DDBJ databases">
        <title>Genomics of the genus Arcobacter.</title>
        <authorList>
            <person name="Perez-Cataluna A."/>
            <person name="Figueras M.J."/>
            <person name="Salas-Masso N."/>
        </authorList>
    </citation>
    <scope>NUCLEOTIDE SEQUENCE [LARGE SCALE GENOMIC DNA]</scope>
    <source>
        <strain evidence="15 16">DSM 18005</strain>
    </source>
</reference>
<dbReference type="KEGG" id="ahs:AHALO_1481"/>
<accession>A0A2N1J2N3</accession>
<dbReference type="RefSeq" id="WP_101184784.1">
    <property type="nucleotide sequence ID" value="NZ_CP031218.1"/>
</dbReference>
<feature type="signal peptide" evidence="12">
    <location>
        <begin position="1"/>
        <end position="24"/>
    </location>
</feature>
<dbReference type="InterPro" id="IPR036942">
    <property type="entry name" value="Beta-barrel_TonB_sf"/>
</dbReference>
<sequence>MKQNKKLSISLVASLLIATTTACAKYDITPITITSASKTEQSIKDVTANVEVITKEEIEDRHYTSITEALNSLSGISFSRNGGIGGSTSLNLRGTNNNRTLILIDGVRFKDQSSINGTDISNLMVTDIERIEVIKGDQSGIWGADAAAGVINIITRSAKNGFHGSAFVEGGSFDTKKYGSWLSYRNDKFSLKVDAQKIDSDSFTSKTIKRKNIDSFEDDSYKNTTVSLKGSYNITNTSEINFNVIDIDSFKEYDASDPDDTSMKNDSETRIYTLGYDQKYKNHNFTLKFDKTRIQRDQIGTTWGVKYTNNEIKNFEILDNISYNTKDFFVLGAGVTKDEIAYTKADSSKADASNKAKYIYATNSNYFDNFILTQSLRYDSFDNFDNKLTGKIGARYSFNSGVILSTNIGTSYSVPQLIQNINPWGATNYDISPEKSKSYDLSLEYEGLKATYFYQKVEDLIDWYDPTPTNHSNNDAIYKNLDGTSKFKGLELSYKKDFLDDLLATFSYTRLSAKNTDNEFLAKRAKNSFKFAFDYYGIDSFHFNINGEYVGTRYNKDDSKGEQTGRYTLFNSVINYSINDKTKLYLKLDNITDKYYQTIYGYATAGRSAYVGLKVNF</sequence>
<evidence type="ECO:0000256" key="11">
    <source>
        <dbReference type="RuleBase" id="RU003357"/>
    </source>
</evidence>
<dbReference type="GO" id="GO:0044718">
    <property type="term" value="P:siderophore transmembrane transport"/>
    <property type="evidence" value="ECO:0007669"/>
    <property type="project" value="TreeGrafter"/>
</dbReference>
<dbReference type="GO" id="GO:0009279">
    <property type="term" value="C:cell outer membrane"/>
    <property type="evidence" value="ECO:0007669"/>
    <property type="project" value="UniProtKB-SubCell"/>
</dbReference>
<keyword evidence="4 10" id="KW-0812">Transmembrane</keyword>
<dbReference type="SUPFAM" id="SSF56935">
    <property type="entry name" value="Porins"/>
    <property type="match status" value="1"/>
</dbReference>
<dbReference type="OrthoDB" id="9763670at2"/>
<evidence type="ECO:0000313" key="15">
    <source>
        <dbReference type="EMBL" id="PKI80825.1"/>
    </source>
</evidence>
<keyword evidence="6 11" id="KW-0798">TonB box</keyword>
<evidence type="ECO:0000256" key="6">
    <source>
        <dbReference type="ARBA" id="ARBA00023077"/>
    </source>
</evidence>
<name>A0A2N1J2N3_9BACT</name>
<evidence type="ECO:0000256" key="12">
    <source>
        <dbReference type="SAM" id="SignalP"/>
    </source>
</evidence>
<evidence type="ECO:0000256" key="8">
    <source>
        <dbReference type="ARBA" id="ARBA00023170"/>
    </source>
</evidence>
<protein>
    <submittedName>
        <fullName evidence="15">TonB-dependent receptor</fullName>
    </submittedName>
</protein>
<evidence type="ECO:0000259" key="13">
    <source>
        <dbReference type="Pfam" id="PF00593"/>
    </source>
</evidence>
<dbReference type="GO" id="GO:0015344">
    <property type="term" value="F:siderophore uptake transmembrane transporter activity"/>
    <property type="evidence" value="ECO:0007669"/>
    <property type="project" value="TreeGrafter"/>
</dbReference>
<dbReference type="PANTHER" id="PTHR30069">
    <property type="entry name" value="TONB-DEPENDENT OUTER MEMBRANE RECEPTOR"/>
    <property type="match status" value="1"/>
</dbReference>
<evidence type="ECO:0000256" key="7">
    <source>
        <dbReference type="ARBA" id="ARBA00023136"/>
    </source>
</evidence>
<dbReference type="CDD" id="cd01347">
    <property type="entry name" value="ligand_gated_channel"/>
    <property type="match status" value="1"/>
</dbReference>
<dbReference type="PANTHER" id="PTHR30069:SF29">
    <property type="entry name" value="HEMOGLOBIN AND HEMOGLOBIN-HAPTOGLOBIN-BINDING PROTEIN 1-RELATED"/>
    <property type="match status" value="1"/>
</dbReference>
<feature type="domain" description="TonB-dependent receptor-like beta-barrel" evidence="13">
    <location>
        <begin position="209"/>
        <end position="591"/>
    </location>
</feature>
<keyword evidence="3 10" id="KW-1134">Transmembrane beta strand</keyword>
<dbReference type="InterPro" id="IPR037066">
    <property type="entry name" value="Plug_dom_sf"/>
</dbReference>
<keyword evidence="9 10" id="KW-0998">Cell outer membrane</keyword>
<dbReference type="Proteomes" id="UP000233248">
    <property type="component" value="Unassembled WGS sequence"/>
</dbReference>
<dbReference type="PROSITE" id="PS01156">
    <property type="entry name" value="TONB_DEPENDENT_REC_2"/>
    <property type="match status" value="1"/>
</dbReference>
<keyword evidence="16" id="KW-1185">Reference proteome</keyword>
<dbReference type="AlphaFoldDB" id="A0A2N1J2N3"/>
<evidence type="ECO:0000259" key="14">
    <source>
        <dbReference type="Pfam" id="PF07715"/>
    </source>
</evidence>
<dbReference type="PROSITE" id="PS51257">
    <property type="entry name" value="PROKAR_LIPOPROTEIN"/>
    <property type="match status" value="1"/>
</dbReference>
<evidence type="ECO:0000313" key="16">
    <source>
        <dbReference type="Proteomes" id="UP000233248"/>
    </source>
</evidence>
<feature type="chain" id="PRO_5014994353" evidence="12">
    <location>
        <begin position="25"/>
        <end position="617"/>
    </location>
</feature>
<keyword evidence="5 12" id="KW-0732">Signal</keyword>
<comment type="similarity">
    <text evidence="10 11">Belongs to the TonB-dependent receptor family.</text>
</comment>
<keyword evidence="7 10" id="KW-0472">Membrane</keyword>
<evidence type="ECO:0000256" key="10">
    <source>
        <dbReference type="PROSITE-ProRule" id="PRU01360"/>
    </source>
</evidence>
<dbReference type="InterPro" id="IPR000531">
    <property type="entry name" value="Beta-barrel_TonB"/>
</dbReference>
<dbReference type="InterPro" id="IPR039426">
    <property type="entry name" value="TonB-dep_rcpt-like"/>
</dbReference>
<dbReference type="InterPro" id="IPR012910">
    <property type="entry name" value="Plug_dom"/>
</dbReference>
<evidence type="ECO:0000256" key="4">
    <source>
        <dbReference type="ARBA" id="ARBA00022692"/>
    </source>
</evidence>
<gene>
    <name evidence="15" type="ORF">CP960_07420</name>
</gene>
<feature type="domain" description="TonB-dependent receptor plug" evidence="14">
    <location>
        <begin position="43"/>
        <end position="150"/>
    </location>
</feature>
<evidence type="ECO:0000256" key="9">
    <source>
        <dbReference type="ARBA" id="ARBA00023237"/>
    </source>
</evidence>
<proteinExistence type="inferred from homology"/>